<dbReference type="OrthoDB" id="9780552at2"/>
<dbReference type="Pfam" id="PF02096">
    <property type="entry name" value="60KD_IMP"/>
    <property type="match status" value="1"/>
</dbReference>
<evidence type="ECO:0000256" key="4">
    <source>
        <dbReference type="ARBA" id="ARBA00022448"/>
    </source>
</evidence>
<keyword evidence="10 13" id="KW-0143">Chaperone</keyword>
<dbReference type="PRINTS" id="PR01900">
    <property type="entry name" value="YIDCPROTEIN"/>
</dbReference>
<comment type="function">
    <text evidence="13">Required for the insertion and/or proper folding and/or complex formation of integral membrane proteins into the membrane. Involved in integration of membrane proteins that insert both dependently and independently of the Sec translocase complex, as well as at least some lipoproteins. Aids folding of multispanning membrane proteins.</text>
</comment>
<dbReference type="InterPro" id="IPR028053">
    <property type="entry name" value="Membr_insert_YidC_N"/>
</dbReference>
<evidence type="ECO:0000256" key="3">
    <source>
        <dbReference type="ARBA" id="ARBA00015325"/>
    </source>
</evidence>
<evidence type="ECO:0000313" key="17">
    <source>
        <dbReference type="EMBL" id="SDG36732.1"/>
    </source>
</evidence>
<evidence type="ECO:0000256" key="6">
    <source>
        <dbReference type="ARBA" id="ARBA00022692"/>
    </source>
</evidence>
<dbReference type="InterPro" id="IPR028055">
    <property type="entry name" value="YidC/Oxa/ALB_C"/>
</dbReference>
<feature type="transmembrane region" description="Helical" evidence="13">
    <location>
        <begin position="507"/>
        <end position="527"/>
    </location>
</feature>
<evidence type="ECO:0000256" key="9">
    <source>
        <dbReference type="ARBA" id="ARBA00023136"/>
    </source>
</evidence>
<accession>A0A1G7TNQ6</accession>
<dbReference type="PANTHER" id="PTHR12428:SF65">
    <property type="entry name" value="CYTOCHROME C OXIDASE ASSEMBLY PROTEIN COX18, MITOCHONDRIAL"/>
    <property type="match status" value="1"/>
</dbReference>
<keyword evidence="6 13" id="KW-0812">Transmembrane</keyword>
<dbReference type="NCBIfam" id="TIGR03592">
    <property type="entry name" value="yidC_oxa1_cterm"/>
    <property type="match status" value="1"/>
</dbReference>
<organism evidence="17 18">
    <name type="scientific">Limimonas halophila</name>
    <dbReference type="NCBI Taxonomy" id="1082479"/>
    <lineage>
        <taxon>Bacteria</taxon>
        <taxon>Pseudomonadati</taxon>
        <taxon>Pseudomonadota</taxon>
        <taxon>Alphaproteobacteria</taxon>
        <taxon>Rhodospirillales</taxon>
        <taxon>Rhodovibrionaceae</taxon>
        <taxon>Limimonas</taxon>
    </lineage>
</organism>
<dbReference type="NCBIfam" id="NF002353">
    <property type="entry name" value="PRK01318.1-4"/>
    <property type="match status" value="1"/>
</dbReference>
<dbReference type="Pfam" id="PF14849">
    <property type="entry name" value="YidC_periplas"/>
    <property type="match status" value="1"/>
</dbReference>
<dbReference type="CDD" id="cd20070">
    <property type="entry name" value="5TM_YidC_Alb3"/>
    <property type="match status" value="1"/>
</dbReference>
<feature type="domain" description="Membrane insertase YidC N-terminal" evidence="16">
    <location>
        <begin position="92"/>
        <end position="369"/>
    </location>
</feature>
<evidence type="ECO:0000259" key="15">
    <source>
        <dbReference type="Pfam" id="PF02096"/>
    </source>
</evidence>
<comment type="similarity">
    <text evidence="2 13">Belongs to the OXA1/ALB3/YidC family. Type 1 subfamily.</text>
</comment>
<keyword evidence="9 13" id="KW-0472">Membrane</keyword>
<comment type="subcellular location">
    <subcellularLocation>
        <location evidence="1">Cell inner membrane</location>
        <topology evidence="1">Multi-pass membrane protein</topology>
    </subcellularLocation>
    <subcellularLocation>
        <location evidence="13">Cell membrane</location>
        <topology evidence="13">Multi-pass membrane protein</topology>
    </subcellularLocation>
</comment>
<evidence type="ECO:0000313" key="18">
    <source>
        <dbReference type="Proteomes" id="UP000199415"/>
    </source>
</evidence>
<dbReference type="InterPro" id="IPR019998">
    <property type="entry name" value="Membr_insert_YidC"/>
</dbReference>
<feature type="region of interest" description="Disordered" evidence="14">
    <location>
        <begin position="592"/>
        <end position="677"/>
    </location>
</feature>
<evidence type="ECO:0000256" key="12">
    <source>
        <dbReference type="ARBA" id="ARBA00033342"/>
    </source>
</evidence>
<evidence type="ECO:0000259" key="16">
    <source>
        <dbReference type="Pfam" id="PF14849"/>
    </source>
</evidence>
<feature type="compositionally biased region" description="Low complexity" evidence="14">
    <location>
        <begin position="39"/>
        <end position="49"/>
    </location>
</feature>
<dbReference type="CDD" id="cd19961">
    <property type="entry name" value="EcYidC-like_peri"/>
    <property type="match status" value="1"/>
</dbReference>
<keyword evidence="8 13" id="KW-1133">Transmembrane helix</keyword>
<keyword evidence="4 13" id="KW-0813">Transport</keyword>
<evidence type="ECO:0000256" key="11">
    <source>
        <dbReference type="ARBA" id="ARBA00033245"/>
    </source>
</evidence>
<keyword evidence="7 13" id="KW-0653">Protein transport</keyword>
<feature type="compositionally biased region" description="Low complexity" evidence="14">
    <location>
        <begin position="615"/>
        <end position="646"/>
    </location>
</feature>
<evidence type="ECO:0000256" key="2">
    <source>
        <dbReference type="ARBA" id="ARBA00010527"/>
    </source>
</evidence>
<name>A0A1G7TNQ6_9PROT</name>
<evidence type="ECO:0000256" key="5">
    <source>
        <dbReference type="ARBA" id="ARBA00022475"/>
    </source>
</evidence>
<dbReference type="Gene3D" id="2.70.98.90">
    <property type="match status" value="1"/>
</dbReference>
<evidence type="ECO:0000256" key="7">
    <source>
        <dbReference type="ARBA" id="ARBA00022927"/>
    </source>
</evidence>
<evidence type="ECO:0000256" key="14">
    <source>
        <dbReference type="SAM" id="MobiDB-lite"/>
    </source>
</evidence>
<dbReference type="PANTHER" id="PTHR12428">
    <property type="entry name" value="OXA1"/>
    <property type="match status" value="1"/>
</dbReference>
<protein>
    <recommendedName>
        <fullName evidence="3 13">Membrane protein insertase YidC</fullName>
    </recommendedName>
    <alternativeName>
        <fullName evidence="12 13">Foldase YidC</fullName>
    </alternativeName>
    <alternativeName>
        <fullName evidence="11 13">Membrane integrase YidC</fullName>
    </alternativeName>
    <alternativeName>
        <fullName evidence="13">Membrane protein YidC</fullName>
    </alternativeName>
</protein>
<dbReference type="InterPro" id="IPR047196">
    <property type="entry name" value="YidC_ALB_C"/>
</dbReference>
<dbReference type="STRING" id="1082479.SAMN05216241_1105"/>
<proteinExistence type="inferred from homology"/>
<evidence type="ECO:0000256" key="10">
    <source>
        <dbReference type="ARBA" id="ARBA00023186"/>
    </source>
</evidence>
<comment type="subunit">
    <text evidence="13">Interacts with the Sec translocase complex via SecD. Specifically interacts with transmembrane segments of nascent integral membrane proteins during membrane integration.</text>
</comment>
<dbReference type="NCBIfam" id="TIGR03593">
    <property type="entry name" value="yidC_nterm"/>
    <property type="match status" value="1"/>
</dbReference>
<feature type="domain" description="Membrane insertase YidC/Oxa/ALB C-terminal" evidence="15">
    <location>
        <begin position="381"/>
        <end position="583"/>
    </location>
</feature>
<evidence type="ECO:0000256" key="13">
    <source>
        <dbReference type="HAMAP-Rule" id="MF_01810"/>
    </source>
</evidence>
<feature type="transmembrane region" description="Helical" evidence="13">
    <location>
        <begin position="373"/>
        <end position="400"/>
    </location>
</feature>
<dbReference type="InterPro" id="IPR001708">
    <property type="entry name" value="YidC/ALB3/OXA1/COX18"/>
</dbReference>
<dbReference type="GO" id="GO:0051205">
    <property type="term" value="P:protein insertion into membrane"/>
    <property type="evidence" value="ECO:0007669"/>
    <property type="project" value="TreeGrafter"/>
</dbReference>
<feature type="transmembrane region" description="Helical" evidence="13">
    <location>
        <begin position="7"/>
        <end position="25"/>
    </location>
</feature>
<dbReference type="RefSeq" id="WP_090021082.1">
    <property type="nucleotide sequence ID" value="NZ_FNCE01000010.1"/>
</dbReference>
<dbReference type="GO" id="GO:0032977">
    <property type="term" value="F:membrane insertase activity"/>
    <property type="evidence" value="ECO:0007669"/>
    <property type="project" value="InterPro"/>
</dbReference>
<keyword evidence="18" id="KW-1185">Reference proteome</keyword>
<dbReference type="EMBL" id="FNCE01000010">
    <property type="protein sequence ID" value="SDG36732.1"/>
    <property type="molecule type" value="Genomic_DNA"/>
</dbReference>
<gene>
    <name evidence="13" type="primary">yidC</name>
    <name evidence="17" type="ORF">SAMN05216241_1105</name>
</gene>
<sequence length="677" mass="73285">MEQQRNLLMAIVLSVAILLGFELLYRTQEQPTGQDGKPAPEQQAAQSQATGDAPASAPQPDDGGGATADGRAPGSAGGEVTNRANALDESPRVAIDTPKLDGSISLVGGRIDDLTLRKYRVENAPDSPKIDLLSPPHSENAYYASFGWVASGGPADVPGRDARWEASADKLTVDQDVTLTWTGETGLRFERTYSIDEDYMFEVTQRVTNEAGEPVSLAPYGLVSRRGTPDTLGYYILHEGPIGVYNGTLDEIDYDDVREDGPISRTTTGGWTGITDKYWLVSLVPDQDAEVETRFVHTNGNGVDKYQADYLHNSTRIAPGEQFATTNRLFAGAKEVSLLDGYAEDLGIPHFDKAVDFGWLYFLTKPVFHALDFFAGITGNFGVAIILLVLAIKLVFFPLANKSYRSMAKMRKLQPEMQRLREQFGDDKQRLNQEMMALYKREGANPASGCLPILVQIPFFFAVYKVLFVTIEMRHAPFMLWLDDLSAKDPTSWINLFGLLPYQVPNLGPIDFLSIGILPIIMGITMYAQQALNPQPADATQARIFKLLPIVFTFLLAQFPSGLVVYWTSNNIFTFLQQYIIMRRAGMQIGGKMESPAKPAASTGDANGSGGDGGTATAAGTGNGEAETAPAPAAAQPAEEPAQPAASQGGDGGPRTSKRNPAAAKKGGGKGRKGRKR</sequence>
<evidence type="ECO:0000256" key="1">
    <source>
        <dbReference type="ARBA" id="ARBA00004429"/>
    </source>
</evidence>
<dbReference type="Proteomes" id="UP000199415">
    <property type="component" value="Unassembled WGS sequence"/>
</dbReference>
<reference evidence="17 18" key="1">
    <citation type="submission" date="2016-10" db="EMBL/GenBank/DDBJ databases">
        <authorList>
            <person name="de Groot N.N."/>
        </authorList>
    </citation>
    <scope>NUCLEOTIDE SEQUENCE [LARGE SCALE GENOMIC DNA]</scope>
    <source>
        <strain evidence="17 18">DSM 25584</strain>
    </source>
</reference>
<dbReference type="HAMAP" id="MF_01810">
    <property type="entry name" value="YidC_type1"/>
    <property type="match status" value="1"/>
</dbReference>
<dbReference type="GO" id="GO:0015031">
    <property type="term" value="P:protein transport"/>
    <property type="evidence" value="ECO:0007669"/>
    <property type="project" value="UniProtKB-KW"/>
</dbReference>
<feature type="transmembrane region" description="Helical" evidence="13">
    <location>
        <begin position="547"/>
        <end position="567"/>
    </location>
</feature>
<feature type="region of interest" description="Disordered" evidence="14">
    <location>
        <begin position="30"/>
        <end position="94"/>
    </location>
</feature>
<keyword evidence="5 13" id="KW-1003">Cell membrane</keyword>
<feature type="transmembrane region" description="Helical" evidence="13">
    <location>
        <begin position="450"/>
        <end position="471"/>
    </location>
</feature>
<dbReference type="GO" id="GO:0005886">
    <property type="term" value="C:plasma membrane"/>
    <property type="evidence" value="ECO:0007669"/>
    <property type="project" value="UniProtKB-SubCell"/>
</dbReference>
<feature type="compositionally biased region" description="Basic residues" evidence="14">
    <location>
        <begin position="667"/>
        <end position="677"/>
    </location>
</feature>
<dbReference type="AlphaFoldDB" id="A0A1G7TNQ6"/>
<evidence type="ECO:0000256" key="8">
    <source>
        <dbReference type="ARBA" id="ARBA00022989"/>
    </source>
</evidence>
<dbReference type="InterPro" id="IPR038221">
    <property type="entry name" value="YidC_periplasmic_sf"/>
</dbReference>